<organism evidence="2 3">
    <name type="scientific">Rhynchospora tenuis</name>
    <dbReference type="NCBI Taxonomy" id="198213"/>
    <lineage>
        <taxon>Eukaryota</taxon>
        <taxon>Viridiplantae</taxon>
        <taxon>Streptophyta</taxon>
        <taxon>Embryophyta</taxon>
        <taxon>Tracheophyta</taxon>
        <taxon>Spermatophyta</taxon>
        <taxon>Magnoliopsida</taxon>
        <taxon>Liliopsida</taxon>
        <taxon>Poales</taxon>
        <taxon>Cyperaceae</taxon>
        <taxon>Cyperoideae</taxon>
        <taxon>Rhynchosporeae</taxon>
        <taxon>Rhynchospora</taxon>
    </lineage>
</organism>
<dbReference type="PANTHER" id="PTHR44259:SF114">
    <property type="entry name" value="OS06G0707300 PROTEIN"/>
    <property type="match status" value="1"/>
</dbReference>
<dbReference type="PANTHER" id="PTHR44259">
    <property type="entry name" value="OS07G0183000 PROTEIN-RELATED"/>
    <property type="match status" value="1"/>
</dbReference>
<evidence type="ECO:0000313" key="3">
    <source>
        <dbReference type="Proteomes" id="UP001210211"/>
    </source>
</evidence>
<dbReference type="InterPro" id="IPR050942">
    <property type="entry name" value="F-box_BR-signaling"/>
</dbReference>
<dbReference type="InterPro" id="IPR005174">
    <property type="entry name" value="KIB1-4_b-propeller"/>
</dbReference>
<comment type="caution">
    <text evidence="2">The sequence shown here is derived from an EMBL/GenBank/DDBJ whole genome shotgun (WGS) entry which is preliminary data.</text>
</comment>
<dbReference type="AlphaFoldDB" id="A0AAD5Z6E2"/>
<dbReference type="EMBL" id="JAMRDG010000002">
    <property type="protein sequence ID" value="KAJ3687743.1"/>
    <property type="molecule type" value="Genomic_DNA"/>
</dbReference>
<gene>
    <name evidence="2" type="ORF">LUZ61_016907</name>
</gene>
<sequence length="325" mass="37288">MAACCPGLRDLAPQLPWIMDNHWGFIKGYLRFYSLLTAKTYTFNVSQHSHSDKKYALGSGYNYIPTFNWDTLECSLFNPLTNEELLLPRTKSVQCQRCVPSVQLLSRSNQSSMYVTPNELHTFLYSCQLGDFKWTSIPVSNLDPGDKLFLDSGFALYDGILYANDSETGCTKVINLATRTAVCVVPWPEAGLGVPICLVVSFGVILRVCQYHKCKFIKSYYFDIYRLELGERDGNVTHPYWIKIDRIGNQFLFLHEDHGCAFRADDFPWFIGNSIYFLSEMAGEGTQINRYDMKDRKIEVHELPIKLGRSWFVPSLCKQSSNYRS</sequence>
<keyword evidence="3" id="KW-1185">Reference proteome</keyword>
<accession>A0AAD5Z6E2</accession>
<proteinExistence type="predicted"/>
<evidence type="ECO:0000259" key="1">
    <source>
        <dbReference type="Pfam" id="PF03478"/>
    </source>
</evidence>
<reference evidence="2 3" key="1">
    <citation type="journal article" date="2022" name="Cell">
        <title>Repeat-based holocentromeres influence genome architecture and karyotype evolution.</title>
        <authorList>
            <person name="Hofstatter P.G."/>
            <person name="Thangavel G."/>
            <person name="Lux T."/>
            <person name="Neumann P."/>
            <person name="Vondrak T."/>
            <person name="Novak P."/>
            <person name="Zhang M."/>
            <person name="Costa L."/>
            <person name="Castellani M."/>
            <person name="Scott A."/>
            <person name="Toegelov H."/>
            <person name="Fuchs J."/>
            <person name="Mata-Sucre Y."/>
            <person name="Dias Y."/>
            <person name="Vanzela A.L.L."/>
            <person name="Huettel B."/>
            <person name="Almeida C.C.S."/>
            <person name="Simkova H."/>
            <person name="Souza G."/>
            <person name="Pedrosa-Harand A."/>
            <person name="Macas J."/>
            <person name="Mayer K.F.X."/>
            <person name="Houben A."/>
            <person name="Marques A."/>
        </authorList>
    </citation>
    <scope>NUCLEOTIDE SEQUENCE [LARGE SCALE GENOMIC DNA]</scope>
    <source>
        <strain evidence="2">RhyTen1mFocal</strain>
    </source>
</reference>
<name>A0AAD5Z6E2_9POAL</name>
<evidence type="ECO:0000313" key="2">
    <source>
        <dbReference type="EMBL" id="KAJ3687743.1"/>
    </source>
</evidence>
<dbReference type="Proteomes" id="UP001210211">
    <property type="component" value="Unassembled WGS sequence"/>
</dbReference>
<feature type="domain" description="KIB1-4 beta-propeller" evidence="1">
    <location>
        <begin position="32"/>
        <end position="284"/>
    </location>
</feature>
<dbReference type="Pfam" id="PF03478">
    <property type="entry name" value="Beta-prop_KIB1-4"/>
    <property type="match status" value="1"/>
</dbReference>
<protein>
    <recommendedName>
        <fullName evidence="1">KIB1-4 beta-propeller domain-containing protein</fullName>
    </recommendedName>
</protein>